<comment type="caution">
    <text evidence="1">The sequence shown here is derived from an EMBL/GenBank/DDBJ whole genome shotgun (WGS) entry which is preliminary data.</text>
</comment>
<proteinExistence type="predicted"/>
<organism evidence="1 2">
    <name type="scientific">Pseudallescheria apiosperma</name>
    <name type="common">Scedosporium apiospermum</name>
    <dbReference type="NCBI Taxonomy" id="563466"/>
    <lineage>
        <taxon>Eukaryota</taxon>
        <taxon>Fungi</taxon>
        <taxon>Dikarya</taxon>
        <taxon>Ascomycota</taxon>
        <taxon>Pezizomycotina</taxon>
        <taxon>Sordariomycetes</taxon>
        <taxon>Hypocreomycetidae</taxon>
        <taxon>Microascales</taxon>
        <taxon>Microascaceae</taxon>
        <taxon>Scedosporium</taxon>
    </lineage>
</organism>
<dbReference type="RefSeq" id="XP_016642648.1">
    <property type="nucleotide sequence ID" value="XM_016787633.1"/>
</dbReference>
<dbReference type="GeneID" id="27724348"/>
<reference evidence="1 2" key="1">
    <citation type="journal article" date="2014" name="Genome Announc.">
        <title>Draft genome sequence of the pathogenic fungus Scedosporium apiospermum.</title>
        <authorList>
            <person name="Vandeputte P."/>
            <person name="Ghamrawi S."/>
            <person name="Rechenmann M."/>
            <person name="Iltis A."/>
            <person name="Giraud S."/>
            <person name="Fleury M."/>
            <person name="Thornton C."/>
            <person name="Delhaes L."/>
            <person name="Meyer W."/>
            <person name="Papon N."/>
            <person name="Bouchara J.P."/>
        </authorList>
    </citation>
    <scope>NUCLEOTIDE SEQUENCE [LARGE SCALE GENOMIC DNA]</scope>
    <source>
        <strain evidence="1 2">IHEM 14462</strain>
    </source>
</reference>
<dbReference type="KEGG" id="sapo:SAPIO_CDS5276"/>
<dbReference type="EMBL" id="JOWA01000098">
    <property type="protein sequence ID" value="KEZ42849.1"/>
    <property type="molecule type" value="Genomic_DNA"/>
</dbReference>
<evidence type="ECO:0000313" key="1">
    <source>
        <dbReference type="EMBL" id="KEZ42849.1"/>
    </source>
</evidence>
<gene>
    <name evidence="1" type="ORF">SAPIO_CDS5276</name>
</gene>
<evidence type="ECO:0000313" key="2">
    <source>
        <dbReference type="Proteomes" id="UP000028545"/>
    </source>
</evidence>
<dbReference type="VEuPathDB" id="FungiDB:SAPIO_CDS5276"/>
<protein>
    <submittedName>
        <fullName evidence="1">Uncharacterized protein</fullName>
    </submittedName>
</protein>
<sequence>MADVLRFQNNLNREERSRQDFAQAANPELRVISNEMPFSRVFLGAKTGSLYHERGGGKLQFRKVTQ</sequence>
<accession>A0A084G687</accession>
<dbReference type="HOGENOM" id="CLU_2832615_0_0_1"/>
<dbReference type="Proteomes" id="UP000028545">
    <property type="component" value="Unassembled WGS sequence"/>
</dbReference>
<keyword evidence="2" id="KW-1185">Reference proteome</keyword>
<name>A0A084G687_PSEDA</name>
<dbReference type="AlphaFoldDB" id="A0A084G687"/>